<evidence type="ECO:0000313" key="11">
    <source>
        <dbReference type="Proteomes" id="UP001501353"/>
    </source>
</evidence>
<dbReference type="PANTHER" id="PTHR33653">
    <property type="entry name" value="RIBONUCLEASE VAPC2"/>
    <property type="match status" value="1"/>
</dbReference>
<evidence type="ECO:0000256" key="5">
    <source>
        <dbReference type="ARBA" id="ARBA00022801"/>
    </source>
</evidence>
<keyword evidence="6 8" id="KW-0460">Magnesium</keyword>
<dbReference type="SUPFAM" id="SSF88723">
    <property type="entry name" value="PIN domain-like"/>
    <property type="match status" value="1"/>
</dbReference>
<keyword evidence="2 8" id="KW-1277">Toxin-antitoxin system</keyword>
<evidence type="ECO:0000256" key="2">
    <source>
        <dbReference type="ARBA" id="ARBA00022649"/>
    </source>
</evidence>
<comment type="cofactor">
    <cofactor evidence="1 8">
        <name>Mg(2+)</name>
        <dbReference type="ChEBI" id="CHEBI:18420"/>
    </cofactor>
</comment>
<comment type="similarity">
    <text evidence="7 8">Belongs to the PINc/VapC protein family.</text>
</comment>
<keyword evidence="10" id="KW-0255">Endonuclease</keyword>
<sequence length="138" mass="15107">MSRFMLDTNMASYVIKGQPPEARHRLAELPMESVVISVVTQAELFYGLARKGHPAAFTNLIREFLLRVEVLPWDEAAAIVYGDLRSSCAASGITLGALDMMIAAHAVAAKATLVTHDKAFFLIPNGIIAIEDWIIPVR</sequence>
<organism evidence="10 11">
    <name type="scientific">Actimicrobium antarcticum</name>
    <dbReference type="NCBI Taxonomy" id="1051899"/>
    <lineage>
        <taxon>Bacteria</taxon>
        <taxon>Pseudomonadati</taxon>
        <taxon>Pseudomonadota</taxon>
        <taxon>Betaproteobacteria</taxon>
        <taxon>Burkholderiales</taxon>
        <taxon>Oxalobacteraceae</taxon>
        <taxon>Actimicrobium</taxon>
    </lineage>
</organism>
<feature type="binding site" evidence="8">
    <location>
        <position position="99"/>
    </location>
    <ligand>
        <name>Mg(2+)</name>
        <dbReference type="ChEBI" id="CHEBI:18420"/>
    </ligand>
</feature>
<dbReference type="InterPro" id="IPR029060">
    <property type="entry name" value="PIN-like_dom_sf"/>
</dbReference>
<dbReference type="HAMAP" id="MF_00265">
    <property type="entry name" value="VapC_Nob1"/>
    <property type="match status" value="1"/>
</dbReference>
<evidence type="ECO:0000259" key="9">
    <source>
        <dbReference type="Pfam" id="PF01850"/>
    </source>
</evidence>
<keyword evidence="4 8" id="KW-0479">Metal-binding</keyword>
<dbReference type="CDD" id="cd18740">
    <property type="entry name" value="PIN_VapC4-5_FitB-like"/>
    <property type="match status" value="1"/>
</dbReference>
<proteinExistence type="inferred from homology"/>
<dbReference type="EC" id="3.1.-.-" evidence="8"/>
<feature type="domain" description="PIN" evidence="9">
    <location>
        <begin position="5"/>
        <end position="120"/>
    </location>
</feature>
<dbReference type="Gene3D" id="3.40.50.1010">
    <property type="entry name" value="5'-nuclease"/>
    <property type="match status" value="1"/>
</dbReference>
<reference evidence="11" key="1">
    <citation type="journal article" date="2019" name="Int. J. Syst. Evol. Microbiol.">
        <title>The Global Catalogue of Microorganisms (GCM) 10K type strain sequencing project: providing services to taxonomists for standard genome sequencing and annotation.</title>
        <authorList>
            <consortium name="The Broad Institute Genomics Platform"/>
            <consortium name="The Broad Institute Genome Sequencing Center for Infectious Disease"/>
            <person name="Wu L."/>
            <person name="Ma J."/>
        </authorList>
    </citation>
    <scope>NUCLEOTIDE SEQUENCE [LARGE SCALE GENOMIC DNA]</scope>
    <source>
        <strain evidence="11">JCM 16673</strain>
    </source>
</reference>
<comment type="function">
    <text evidence="8">Toxic component of a toxin-antitoxin (TA) system. An RNase.</text>
</comment>
<dbReference type="RefSeq" id="WP_344761180.1">
    <property type="nucleotide sequence ID" value="NZ_BAAAZE010000001.1"/>
</dbReference>
<dbReference type="Proteomes" id="UP001501353">
    <property type="component" value="Unassembled WGS sequence"/>
</dbReference>
<dbReference type="InterPro" id="IPR002716">
    <property type="entry name" value="PIN_dom"/>
</dbReference>
<comment type="caution">
    <text evidence="10">The sequence shown here is derived from an EMBL/GenBank/DDBJ whole genome shotgun (WGS) entry which is preliminary data.</text>
</comment>
<evidence type="ECO:0000256" key="4">
    <source>
        <dbReference type="ARBA" id="ARBA00022723"/>
    </source>
</evidence>
<dbReference type="PANTHER" id="PTHR33653:SF1">
    <property type="entry name" value="RIBONUCLEASE VAPC2"/>
    <property type="match status" value="1"/>
</dbReference>
<protein>
    <recommendedName>
        <fullName evidence="8">Ribonuclease VapC</fullName>
        <shortName evidence="8">RNase VapC</shortName>
        <ecNumber evidence="8">3.1.-.-</ecNumber>
    </recommendedName>
    <alternativeName>
        <fullName evidence="8">Toxin VapC</fullName>
    </alternativeName>
</protein>
<keyword evidence="3 8" id="KW-0540">Nuclease</keyword>
<gene>
    <name evidence="8 10" type="primary">vapC</name>
    <name evidence="10" type="ORF">GCM10022212_00660</name>
</gene>
<evidence type="ECO:0000313" key="10">
    <source>
        <dbReference type="EMBL" id="GAA4011460.1"/>
    </source>
</evidence>
<evidence type="ECO:0000256" key="3">
    <source>
        <dbReference type="ARBA" id="ARBA00022722"/>
    </source>
</evidence>
<keyword evidence="11" id="KW-1185">Reference proteome</keyword>
<dbReference type="GO" id="GO:0004519">
    <property type="term" value="F:endonuclease activity"/>
    <property type="evidence" value="ECO:0007669"/>
    <property type="project" value="UniProtKB-KW"/>
</dbReference>
<feature type="binding site" evidence="8">
    <location>
        <position position="7"/>
    </location>
    <ligand>
        <name>Mg(2+)</name>
        <dbReference type="ChEBI" id="CHEBI:18420"/>
    </ligand>
</feature>
<dbReference type="Pfam" id="PF01850">
    <property type="entry name" value="PIN"/>
    <property type="match status" value="1"/>
</dbReference>
<keyword evidence="5 8" id="KW-0378">Hydrolase</keyword>
<accession>A0ABP7SGI6</accession>
<keyword evidence="8" id="KW-0800">Toxin</keyword>
<dbReference type="EMBL" id="BAAAZE010000001">
    <property type="protein sequence ID" value="GAA4011460.1"/>
    <property type="molecule type" value="Genomic_DNA"/>
</dbReference>
<dbReference type="InterPro" id="IPR050556">
    <property type="entry name" value="Type_II_TA_system_RNase"/>
</dbReference>
<evidence type="ECO:0000256" key="1">
    <source>
        <dbReference type="ARBA" id="ARBA00001946"/>
    </source>
</evidence>
<name>A0ABP7SGI6_9BURK</name>
<dbReference type="InterPro" id="IPR022907">
    <property type="entry name" value="VapC_family"/>
</dbReference>
<evidence type="ECO:0000256" key="6">
    <source>
        <dbReference type="ARBA" id="ARBA00022842"/>
    </source>
</evidence>
<evidence type="ECO:0000256" key="8">
    <source>
        <dbReference type="HAMAP-Rule" id="MF_00265"/>
    </source>
</evidence>
<evidence type="ECO:0000256" key="7">
    <source>
        <dbReference type="ARBA" id="ARBA00038093"/>
    </source>
</evidence>